<dbReference type="EMBL" id="CP002059">
    <property type="protein sequence ID" value="ADI63423.1"/>
    <property type="molecule type" value="Genomic_DNA"/>
</dbReference>
<accession>D7E2P6</accession>
<evidence type="ECO:0000313" key="1">
    <source>
        <dbReference type="EMBL" id="ADI63423.1"/>
    </source>
</evidence>
<keyword evidence="2" id="KW-1185">Reference proteome</keyword>
<gene>
    <name evidence="1" type="ordered locus">Aazo_1066</name>
</gene>
<dbReference type="Proteomes" id="UP000001511">
    <property type="component" value="Chromosome"/>
</dbReference>
<name>D7E2P6_NOSA0</name>
<proteinExistence type="predicted"/>
<dbReference type="KEGG" id="naz:Aazo_1066"/>
<dbReference type="AlphaFoldDB" id="D7E2P6"/>
<protein>
    <submittedName>
        <fullName evidence="1">Uncharacterized protein</fullName>
    </submittedName>
</protein>
<dbReference type="HOGENOM" id="CLU_3045891_0_0_3"/>
<reference evidence="1 2" key="1">
    <citation type="journal article" date="2010" name="PLoS ONE">
        <title>Genome erosion in a nitrogen-fixing vertically transmitted endosymbiotic multicellular cyanobacterium.</title>
        <authorList>
            <person name="Ran L."/>
            <person name="Larsson J."/>
            <person name="Vigil-Stenman T."/>
            <person name="Nylander J.A."/>
            <person name="Ininbergs K."/>
            <person name="Zheng W.W."/>
            <person name="Lapidus A."/>
            <person name="Lowry S."/>
            <person name="Haselkorn R."/>
            <person name="Bergman B."/>
        </authorList>
    </citation>
    <scope>NUCLEOTIDE SEQUENCE [LARGE SCALE GENOMIC DNA]</scope>
    <source>
        <strain evidence="1 2">0708</strain>
    </source>
</reference>
<dbReference type="STRING" id="551115.Aazo_1066"/>
<evidence type="ECO:0000313" key="2">
    <source>
        <dbReference type="Proteomes" id="UP000001511"/>
    </source>
</evidence>
<sequence>MLPDTAYYFQALSVGERSLAKAENNQFLNYLRLCIFSLEIPSVPISSPSCDYRA</sequence>
<organism evidence="1 2">
    <name type="scientific">Nostoc azollae (strain 0708)</name>
    <name type="common">Anabaena azollae (strain 0708)</name>
    <dbReference type="NCBI Taxonomy" id="551115"/>
    <lineage>
        <taxon>Bacteria</taxon>
        <taxon>Bacillati</taxon>
        <taxon>Cyanobacteriota</taxon>
        <taxon>Cyanophyceae</taxon>
        <taxon>Nostocales</taxon>
        <taxon>Nostocaceae</taxon>
        <taxon>Trichormus</taxon>
    </lineage>
</organism>